<name>A0A7W9W876_ARMRO</name>
<dbReference type="RefSeq" id="WP_184203324.1">
    <property type="nucleotide sequence ID" value="NZ_JACHGW010000006.1"/>
</dbReference>
<organism evidence="1 2">
    <name type="scientific">Armatimonas rosea</name>
    <dbReference type="NCBI Taxonomy" id="685828"/>
    <lineage>
        <taxon>Bacteria</taxon>
        <taxon>Bacillati</taxon>
        <taxon>Armatimonadota</taxon>
        <taxon>Armatimonadia</taxon>
        <taxon>Armatimonadales</taxon>
        <taxon>Armatimonadaceae</taxon>
        <taxon>Armatimonas</taxon>
    </lineage>
</organism>
<evidence type="ECO:0000313" key="2">
    <source>
        <dbReference type="Proteomes" id="UP000520814"/>
    </source>
</evidence>
<dbReference type="Proteomes" id="UP000520814">
    <property type="component" value="Unassembled WGS sequence"/>
</dbReference>
<accession>A0A7W9W876</accession>
<comment type="caution">
    <text evidence="1">The sequence shown here is derived from an EMBL/GenBank/DDBJ whole genome shotgun (WGS) entry which is preliminary data.</text>
</comment>
<proteinExistence type="predicted"/>
<dbReference type="EMBL" id="JACHGW010000006">
    <property type="protein sequence ID" value="MBB6053224.1"/>
    <property type="molecule type" value="Genomic_DNA"/>
</dbReference>
<sequence length="329" mass="37211">MTPLEQAALICLHYSMYCTLEKMPLWVVGEWALGQEFNPEIKLETADTYHAALEGMLAKGWLRVVDKTPEERLAKLRAAGWIGPNPHWIPQKGDLDFTRKGYTLYRRICRANGTAHPESLLFVEESKRVVQIVASTKAQCLRAFQESMGSSPGRYGDELASYVGKPVRVLRVEEPERVGRWMEREMSPHRGGWRIQVHYQPIRRCRVEIPELGVTGWRETMHRTTITGRVRPEGAKKSLHFELSEPVDCDSRKTVSYRPRLIVYDGKNTPKPILTVYHGDSVSAGGIGDGFTHFQWHGSTALPQPMTPELAVAALREGILAWQSHRSGG</sequence>
<protein>
    <submittedName>
        <fullName evidence="1">Uncharacterized protein</fullName>
    </submittedName>
</protein>
<keyword evidence="2" id="KW-1185">Reference proteome</keyword>
<dbReference type="AlphaFoldDB" id="A0A7W9W876"/>
<reference evidence="1 2" key="1">
    <citation type="submission" date="2020-08" db="EMBL/GenBank/DDBJ databases">
        <title>Genomic Encyclopedia of Type Strains, Phase IV (KMG-IV): sequencing the most valuable type-strain genomes for metagenomic binning, comparative biology and taxonomic classification.</title>
        <authorList>
            <person name="Goeker M."/>
        </authorList>
    </citation>
    <scope>NUCLEOTIDE SEQUENCE [LARGE SCALE GENOMIC DNA]</scope>
    <source>
        <strain evidence="1 2">DSM 23562</strain>
    </source>
</reference>
<evidence type="ECO:0000313" key="1">
    <source>
        <dbReference type="EMBL" id="MBB6053224.1"/>
    </source>
</evidence>
<gene>
    <name evidence="1" type="ORF">HNQ39_005058</name>
</gene>